<feature type="compositionally biased region" description="Pro residues" evidence="1">
    <location>
        <begin position="28"/>
        <end position="40"/>
    </location>
</feature>
<feature type="region of interest" description="Disordered" evidence="1">
    <location>
        <begin position="1"/>
        <end position="52"/>
    </location>
</feature>
<dbReference type="AlphaFoldDB" id="F4RX24"/>
<evidence type="ECO:0000313" key="2">
    <source>
        <dbReference type="EMBL" id="EGG02885.1"/>
    </source>
</evidence>
<reference evidence="3" key="1">
    <citation type="journal article" date="2011" name="Proc. Natl. Acad. Sci. U.S.A.">
        <title>Obligate biotrophy features unraveled by the genomic analysis of rust fungi.</title>
        <authorList>
            <person name="Duplessis S."/>
            <person name="Cuomo C.A."/>
            <person name="Lin Y.-C."/>
            <person name="Aerts A."/>
            <person name="Tisserant E."/>
            <person name="Veneault-Fourrey C."/>
            <person name="Joly D.L."/>
            <person name="Hacquard S."/>
            <person name="Amselem J."/>
            <person name="Cantarel B.L."/>
            <person name="Chiu R."/>
            <person name="Coutinho P.M."/>
            <person name="Feau N."/>
            <person name="Field M."/>
            <person name="Frey P."/>
            <person name="Gelhaye E."/>
            <person name="Goldberg J."/>
            <person name="Grabherr M.G."/>
            <person name="Kodira C.D."/>
            <person name="Kohler A."/>
            <person name="Kuees U."/>
            <person name="Lindquist E.A."/>
            <person name="Lucas S.M."/>
            <person name="Mago R."/>
            <person name="Mauceli E."/>
            <person name="Morin E."/>
            <person name="Murat C."/>
            <person name="Pangilinan J.L."/>
            <person name="Park R."/>
            <person name="Pearson M."/>
            <person name="Quesneville H."/>
            <person name="Rouhier N."/>
            <person name="Sakthikumar S."/>
            <person name="Salamov A.A."/>
            <person name="Schmutz J."/>
            <person name="Selles B."/>
            <person name="Shapiro H."/>
            <person name="Tanguay P."/>
            <person name="Tuskan G.A."/>
            <person name="Henrissat B."/>
            <person name="Van de Peer Y."/>
            <person name="Rouze P."/>
            <person name="Ellis J.G."/>
            <person name="Dodds P.N."/>
            <person name="Schein J.E."/>
            <person name="Zhong S."/>
            <person name="Hamelin R.C."/>
            <person name="Grigoriev I.V."/>
            <person name="Szabo L.J."/>
            <person name="Martin F."/>
        </authorList>
    </citation>
    <scope>NUCLEOTIDE SEQUENCE [LARGE SCALE GENOMIC DNA]</scope>
    <source>
        <strain evidence="3">98AG31 / pathotype 3-4-7</strain>
    </source>
</reference>
<dbReference type="SUPFAM" id="SSF101447">
    <property type="entry name" value="Formin homology 2 domain (FH2 domain)"/>
    <property type="match status" value="1"/>
</dbReference>
<dbReference type="InParanoid" id="F4RX24"/>
<dbReference type="HOGENOM" id="CLU_056407_0_0_1"/>
<dbReference type="KEGG" id="mlr:MELLADRAFT_90480"/>
<protein>
    <submittedName>
        <fullName evidence="2">Uncharacterized protein</fullName>
    </submittedName>
</protein>
<evidence type="ECO:0000313" key="3">
    <source>
        <dbReference type="Proteomes" id="UP000001072"/>
    </source>
</evidence>
<proteinExistence type="predicted"/>
<keyword evidence="3" id="KW-1185">Reference proteome</keyword>
<sequence length="284" mass="32039">MANKSNKKKTSPSNESTIMDSNTQSEGPPQPPPPPPPPPGHSSSKPPHEHPAASLNSTYFLIQTLPDNLRGFLDHDYENKKESYKCIDYYQILTHFDPATKSRPNHKKAKLIDEFLVKVLPLIKPYQLPVPPLPMQTERTTPRDFNPLSRRVCRQDLANVIWESDSSVVIPKAATSKGLLHLYKEHVDKDLRIPGDTKYISSPKVVKRLEVKSLLMEELRLSLQDHAPHFFIHSIPMTHTVLVNLYIKFVLEESVQPGLLSKVSSSVLNPSLFSLIVPLLLLAE</sequence>
<dbReference type="EMBL" id="GL883127">
    <property type="protein sequence ID" value="EGG02885.1"/>
    <property type="molecule type" value="Genomic_DNA"/>
</dbReference>
<organism evidence="3">
    <name type="scientific">Melampsora larici-populina (strain 98AG31 / pathotype 3-4-7)</name>
    <name type="common">Poplar leaf rust fungus</name>
    <dbReference type="NCBI Taxonomy" id="747676"/>
    <lineage>
        <taxon>Eukaryota</taxon>
        <taxon>Fungi</taxon>
        <taxon>Dikarya</taxon>
        <taxon>Basidiomycota</taxon>
        <taxon>Pucciniomycotina</taxon>
        <taxon>Pucciniomycetes</taxon>
        <taxon>Pucciniales</taxon>
        <taxon>Melampsoraceae</taxon>
        <taxon>Melampsora</taxon>
    </lineage>
</organism>
<dbReference type="RefSeq" id="XP_007413678.1">
    <property type="nucleotide sequence ID" value="XM_007413616.1"/>
</dbReference>
<gene>
    <name evidence="2" type="ORF">MELLADRAFT_90480</name>
</gene>
<name>F4RX24_MELLP</name>
<dbReference type="GeneID" id="18935581"/>
<dbReference type="VEuPathDB" id="FungiDB:MELLADRAFT_90480"/>
<feature type="compositionally biased region" description="Basic residues" evidence="1">
    <location>
        <begin position="1"/>
        <end position="10"/>
    </location>
</feature>
<accession>F4RX24</accession>
<dbReference type="Proteomes" id="UP000001072">
    <property type="component" value="Unassembled WGS sequence"/>
</dbReference>
<evidence type="ECO:0000256" key="1">
    <source>
        <dbReference type="SAM" id="MobiDB-lite"/>
    </source>
</evidence>